<accession>A0A2T1GC19</accession>
<proteinExistence type="predicted"/>
<dbReference type="AlphaFoldDB" id="A0A2T1GC19"/>
<dbReference type="Proteomes" id="UP000238937">
    <property type="component" value="Unassembled WGS sequence"/>
</dbReference>
<evidence type="ECO:0000313" key="2">
    <source>
        <dbReference type="EMBL" id="PSB54909.1"/>
    </source>
</evidence>
<dbReference type="OrthoDB" id="514474at2"/>
<gene>
    <name evidence="2" type="ORF">C7B77_16725</name>
</gene>
<dbReference type="RefSeq" id="WP_106307166.1">
    <property type="nucleotide sequence ID" value="NZ_PVWO01000224.1"/>
</dbReference>
<reference evidence="2 3" key="1">
    <citation type="submission" date="2018-03" db="EMBL/GenBank/DDBJ databases">
        <title>The ancient ancestry and fast evolution of plastids.</title>
        <authorList>
            <person name="Moore K.R."/>
            <person name="Magnabosco C."/>
            <person name="Momper L."/>
            <person name="Gold D.A."/>
            <person name="Bosak T."/>
            <person name="Fournier G.P."/>
        </authorList>
    </citation>
    <scope>NUCLEOTIDE SEQUENCE [LARGE SCALE GENOMIC DNA]</scope>
    <source>
        <strain evidence="2 3">CCALA 037</strain>
    </source>
</reference>
<feature type="chain" id="PRO_5015393526" evidence="1">
    <location>
        <begin position="25"/>
        <end position="152"/>
    </location>
</feature>
<feature type="signal peptide" evidence="1">
    <location>
        <begin position="1"/>
        <end position="24"/>
    </location>
</feature>
<name>A0A2T1GC19_9CYAN</name>
<organism evidence="2 3">
    <name type="scientific">Chamaesiphon polymorphus CCALA 037</name>
    <dbReference type="NCBI Taxonomy" id="2107692"/>
    <lineage>
        <taxon>Bacteria</taxon>
        <taxon>Bacillati</taxon>
        <taxon>Cyanobacteriota</taxon>
        <taxon>Cyanophyceae</taxon>
        <taxon>Gomontiellales</taxon>
        <taxon>Chamaesiphonaceae</taxon>
        <taxon>Chamaesiphon</taxon>
    </lineage>
</organism>
<sequence length="152" mass="16150">MKRFALVGLSILCLSLAATTSVKAETRTERIAMSAQTSTATTIDNTQTAPSALPGRAGTRTERISMTTATIGSNPANTKLTPFGLVSLAYQGEYRMQGIPGFGSFQSATHSKTITAKDLVKAAIATNQLSPETQTDRDYLNAVNSQLSFSRN</sequence>
<protein>
    <submittedName>
        <fullName evidence="2">Uncharacterized protein</fullName>
    </submittedName>
</protein>
<dbReference type="EMBL" id="PVWO01000224">
    <property type="protein sequence ID" value="PSB54909.1"/>
    <property type="molecule type" value="Genomic_DNA"/>
</dbReference>
<keyword evidence="3" id="KW-1185">Reference proteome</keyword>
<comment type="caution">
    <text evidence="2">The sequence shown here is derived from an EMBL/GenBank/DDBJ whole genome shotgun (WGS) entry which is preliminary data.</text>
</comment>
<evidence type="ECO:0000256" key="1">
    <source>
        <dbReference type="SAM" id="SignalP"/>
    </source>
</evidence>
<keyword evidence="1" id="KW-0732">Signal</keyword>
<evidence type="ECO:0000313" key="3">
    <source>
        <dbReference type="Proteomes" id="UP000238937"/>
    </source>
</evidence>